<reference evidence="8" key="1">
    <citation type="submission" date="2021-08" db="EMBL/GenBank/DDBJ databases">
        <title>Hoeflea bacterium WL0058 sp. nov., isolated from the sediment.</title>
        <authorList>
            <person name="Wang L."/>
            <person name="Zhang D."/>
        </authorList>
    </citation>
    <scope>NUCLEOTIDE SEQUENCE</scope>
    <source>
        <strain evidence="8">WL0058</strain>
    </source>
</reference>
<keyword evidence="4" id="KW-0521">NADP</keyword>
<dbReference type="SUPFAM" id="SSF51395">
    <property type="entry name" value="FMN-linked oxidoreductases"/>
    <property type="match status" value="1"/>
</dbReference>
<feature type="domain" description="NADH:flavin oxidoreductase/NADH oxidase N-terminal" evidence="7">
    <location>
        <begin position="3"/>
        <end position="340"/>
    </location>
</feature>
<dbReference type="Gene3D" id="3.20.20.70">
    <property type="entry name" value="Aldolase class I"/>
    <property type="match status" value="1"/>
</dbReference>
<evidence type="ECO:0000256" key="4">
    <source>
        <dbReference type="ARBA" id="ARBA00022857"/>
    </source>
</evidence>
<keyword evidence="5" id="KW-0560">Oxidoreductase</keyword>
<dbReference type="CDD" id="cd02932">
    <property type="entry name" value="OYE_YqiM_FMN"/>
    <property type="match status" value="1"/>
</dbReference>
<keyword evidence="3" id="KW-0288">FMN</keyword>
<dbReference type="Proteomes" id="UP001196509">
    <property type="component" value="Unassembled WGS sequence"/>
</dbReference>
<dbReference type="AlphaFoldDB" id="A0AAE2ZVW2"/>
<dbReference type="PANTHER" id="PTHR43303">
    <property type="entry name" value="NADPH DEHYDROGENASE C23G7.10C-RELATED"/>
    <property type="match status" value="1"/>
</dbReference>
<dbReference type="EMBL" id="JAICBX010000008">
    <property type="protein sequence ID" value="MBW8640697.1"/>
    <property type="molecule type" value="Genomic_DNA"/>
</dbReference>
<evidence type="ECO:0000256" key="6">
    <source>
        <dbReference type="SAM" id="MobiDB-lite"/>
    </source>
</evidence>
<dbReference type="InterPro" id="IPR013785">
    <property type="entry name" value="Aldolase_TIM"/>
</dbReference>
<sequence length="399" mass="43711">MSNLFQPITVGGLALGNRIAISPMCQYSAEEGLAQSWHLIHIGGMMMSGAGLVIMEATAPEAAGRITHGCLGLYNDAHEEKLREIVTETRKLSSSRIGIQLSHAGRRASCRSVRDRWRGESLPPEEGAWQTWAPSALAYDDSWHCPAEMNADALARVRRAFKDSAERADRAGFDLLEIHGAHGYLLHQFLSPVTNRRRDLYGGDVVKCMRFPLEVAQAIREVWPADKALGFRMNSSDYHPDGLTLDDAVTLARELEAIGIDYVVMSAGNLAPGCKIPPATPGHQVEYAARIKSETGLTAMAVGLIVEPEQAEEIITSGKADMVAIARAALDNPRWPMHAAAALGVDMEYPPQYIRARPNNWTGFPIVHPNAREIKATRQMDRPSSGSWDRPEVVTITDS</sequence>
<organism evidence="8 9">
    <name type="scientific">Flavimaribacter sediminis</name>
    <dbReference type="NCBI Taxonomy" id="2865987"/>
    <lineage>
        <taxon>Bacteria</taxon>
        <taxon>Pseudomonadati</taxon>
        <taxon>Pseudomonadota</taxon>
        <taxon>Alphaproteobacteria</taxon>
        <taxon>Hyphomicrobiales</taxon>
        <taxon>Rhizobiaceae</taxon>
        <taxon>Flavimaribacter</taxon>
    </lineage>
</organism>
<evidence type="ECO:0000313" key="8">
    <source>
        <dbReference type="EMBL" id="MBW8640697.1"/>
    </source>
</evidence>
<feature type="region of interest" description="Disordered" evidence="6">
    <location>
        <begin position="377"/>
        <end position="399"/>
    </location>
</feature>
<dbReference type="PANTHER" id="PTHR43303:SF4">
    <property type="entry name" value="NADPH DEHYDROGENASE C23G7.10C-RELATED"/>
    <property type="match status" value="1"/>
</dbReference>
<dbReference type="InterPro" id="IPR001155">
    <property type="entry name" value="OxRdtase_FMN_N"/>
</dbReference>
<dbReference type="InterPro" id="IPR044152">
    <property type="entry name" value="YqjM-like"/>
</dbReference>
<name>A0AAE2ZVW2_9HYPH</name>
<evidence type="ECO:0000256" key="1">
    <source>
        <dbReference type="ARBA" id="ARBA00001917"/>
    </source>
</evidence>
<dbReference type="GO" id="GO:0010181">
    <property type="term" value="F:FMN binding"/>
    <property type="evidence" value="ECO:0007669"/>
    <property type="project" value="InterPro"/>
</dbReference>
<evidence type="ECO:0000256" key="2">
    <source>
        <dbReference type="ARBA" id="ARBA00022630"/>
    </source>
</evidence>
<keyword evidence="2" id="KW-0285">Flavoprotein</keyword>
<dbReference type="GO" id="GO:0003959">
    <property type="term" value="F:NADPH dehydrogenase activity"/>
    <property type="evidence" value="ECO:0007669"/>
    <property type="project" value="InterPro"/>
</dbReference>
<proteinExistence type="predicted"/>
<comment type="cofactor">
    <cofactor evidence="1">
        <name>FMN</name>
        <dbReference type="ChEBI" id="CHEBI:58210"/>
    </cofactor>
</comment>
<evidence type="ECO:0000256" key="3">
    <source>
        <dbReference type="ARBA" id="ARBA00022643"/>
    </source>
</evidence>
<gene>
    <name evidence="8" type="ORF">K1W69_26130</name>
</gene>
<dbReference type="RefSeq" id="WP_220231433.1">
    <property type="nucleotide sequence ID" value="NZ_JAICBX010000008.1"/>
</dbReference>
<protein>
    <submittedName>
        <fullName evidence="8">NADH:flavin oxidoreductase/NADH oxidase</fullName>
    </submittedName>
</protein>
<keyword evidence="9" id="KW-1185">Reference proteome</keyword>
<dbReference type="Pfam" id="PF00724">
    <property type="entry name" value="Oxidored_FMN"/>
    <property type="match status" value="1"/>
</dbReference>
<evidence type="ECO:0000256" key="5">
    <source>
        <dbReference type="ARBA" id="ARBA00023002"/>
    </source>
</evidence>
<dbReference type="GO" id="GO:0050661">
    <property type="term" value="F:NADP binding"/>
    <property type="evidence" value="ECO:0007669"/>
    <property type="project" value="InterPro"/>
</dbReference>
<comment type="caution">
    <text evidence="8">The sequence shown here is derived from an EMBL/GenBank/DDBJ whole genome shotgun (WGS) entry which is preliminary data.</text>
</comment>
<evidence type="ECO:0000313" key="9">
    <source>
        <dbReference type="Proteomes" id="UP001196509"/>
    </source>
</evidence>
<accession>A0AAE2ZVW2</accession>
<evidence type="ECO:0000259" key="7">
    <source>
        <dbReference type="Pfam" id="PF00724"/>
    </source>
</evidence>